<proteinExistence type="inferred from homology"/>
<dbReference type="Pfam" id="PF13180">
    <property type="entry name" value="PDZ_2"/>
    <property type="match status" value="1"/>
</dbReference>
<feature type="active site" description="Charge relay system" evidence="7">
    <location>
        <position position="137"/>
    </location>
</feature>
<dbReference type="Gene3D" id="2.30.42.10">
    <property type="match status" value="2"/>
</dbReference>
<protein>
    <submittedName>
        <fullName evidence="10">HtrA protease/chaperone protein</fullName>
    </submittedName>
</protein>
<keyword evidence="6" id="KW-0720">Serine protease</keyword>
<dbReference type="InterPro" id="IPR009003">
    <property type="entry name" value="Peptidase_S1_PA"/>
</dbReference>
<dbReference type="GO" id="GO:0004252">
    <property type="term" value="F:serine-type endopeptidase activity"/>
    <property type="evidence" value="ECO:0007669"/>
    <property type="project" value="InterPro"/>
</dbReference>
<organism evidence="10 11">
    <name type="scientific">Aquipluma nitroreducens</name>
    <dbReference type="NCBI Taxonomy" id="2010828"/>
    <lineage>
        <taxon>Bacteria</taxon>
        <taxon>Pseudomonadati</taxon>
        <taxon>Bacteroidota</taxon>
        <taxon>Bacteroidia</taxon>
        <taxon>Marinilabiliales</taxon>
        <taxon>Prolixibacteraceae</taxon>
        <taxon>Aquipluma</taxon>
    </lineage>
</organism>
<sequence length="494" mass="52936">MKTIKKITSVFIIAFVSAALAIILNNKFGDVSNNQLLLHEKTPVHLTNNVSNGGLQTQLPDLTEAAEKSVPAVVHIDVKMHEQMNDMADNPFFNFFFGPNGPQGNTPRRYRQQPQFAMASGSGVIISPDGYIVTNNHVVDGSVNVEVILNDNRKFTAKVIGRDPNTDIALVKIDATNLPYLTWGNSDALKLGEWVLAVGNPFNLNSTVTAGIISAKSRSIGIISGQMPLESFIQTDAAVNPGNSGGALVNTNGDLVGINAAIASQTGSYTGYSFAIPATLAQKVVIDLKKYGEVQRAVLGVVMQSVNDSIAKAKKLDTVEGAYVRSTTKEGAAQNAGIKEGDIIVSINGNSVKTGSQLQEQIGEFSPGNEVTVGYIRNGELKNVKVVLRNLKGDTSIVKEPMSVLGAEFAPLADKEKEKLQIDEGVKVTKLTDGKLKDAGMKSGFIITDINKVAVASPNDIESVFMHTNNKEPLLIEGEYPDGKYAYYVIKPES</sequence>
<evidence type="ECO:0000256" key="4">
    <source>
        <dbReference type="ARBA" id="ARBA00022737"/>
    </source>
</evidence>
<keyword evidence="2 10" id="KW-0645">Protease</keyword>
<evidence type="ECO:0000256" key="1">
    <source>
        <dbReference type="ARBA" id="ARBA00010541"/>
    </source>
</evidence>
<feature type="binding site" evidence="8">
    <location>
        <position position="137"/>
    </location>
    <ligand>
        <name>substrate</name>
    </ligand>
</feature>
<dbReference type="Proteomes" id="UP001193389">
    <property type="component" value="Chromosome"/>
</dbReference>
<dbReference type="InterPro" id="IPR001478">
    <property type="entry name" value="PDZ"/>
</dbReference>
<evidence type="ECO:0000256" key="3">
    <source>
        <dbReference type="ARBA" id="ARBA00022729"/>
    </source>
</evidence>
<dbReference type="InterPro" id="IPR001940">
    <property type="entry name" value="Peptidase_S1C"/>
</dbReference>
<dbReference type="InterPro" id="IPR036034">
    <property type="entry name" value="PDZ_sf"/>
</dbReference>
<evidence type="ECO:0000259" key="9">
    <source>
        <dbReference type="PROSITE" id="PS50106"/>
    </source>
</evidence>
<dbReference type="GO" id="GO:0006508">
    <property type="term" value="P:proteolysis"/>
    <property type="evidence" value="ECO:0007669"/>
    <property type="project" value="UniProtKB-KW"/>
</dbReference>
<reference evidence="10" key="1">
    <citation type="journal article" date="2020" name="Int. J. Syst. Evol. Microbiol.">
        <title>Aquipluma nitroreducens gen. nov. sp. nov., a novel facultatively anaerobic bacterium isolated from a freshwater lake.</title>
        <authorList>
            <person name="Watanabe M."/>
            <person name="Kojima H."/>
            <person name="Fukui M."/>
        </authorList>
    </citation>
    <scope>NUCLEOTIDE SEQUENCE</scope>
    <source>
        <strain evidence="10">MeG22</strain>
    </source>
</reference>
<keyword evidence="4" id="KW-0677">Repeat</keyword>
<keyword evidence="5" id="KW-0378">Hydrolase</keyword>
<evidence type="ECO:0000256" key="2">
    <source>
        <dbReference type="ARBA" id="ARBA00022670"/>
    </source>
</evidence>
<feature type="active site" description="Charge relay system" evidence="7">
    <location>
        <position position="244"/>
    </location>
</feature>
<dbReference type="PANTHER" id="PTHR22939">
    <property type="entry name" value="SERINE PROTEASE FAMILY S1C HTRA-RELATED"/>
    <property type="match status" value="1"/>
</dbReference>
<evidence type="ECO:0000256" key="6">
    <source>
        <dbReference type="ARBA" id="ARBA00022825"/>
    </source>
</evidence>
<accession>A0A5K7S5N0</accession>
<evidence type="ECO:0000256" key="7">
    <source>
        <dbReference type="PIRSR" id="PIRSR611782-1"/>
    </source>
</evidence>
<dbReference type="Gene3D" id="2.40.10.120">
    <property type="match status" value="1"/>
</dbReference>
<comment type="similarity">
    <text evidence="1">Belongs to the peptidase S1C family.</text>
</comment>
<dbReference type="InterPro" id="IPR011782">
    <property type="entry name" value="Pept_S1C_Do"/>
</dbReference>
<dbReference type="AlphaFoldDB" id="A0A5K7S5N0"/>
<evidence type="ECO:0000313" key="11">
    <source>
        <dbReference type="Proteomes" id="UP001193389"/>
    </source>
</evidence>
<feature type="binding site" evidence="8">
    <location>
        <begin position="242"/>
        <end position="244"/>
    </location>
    <ligand>
        <name>substrate</name>
    </ligand>
</feature>
<feature type="active site" description="Charge relay system" evidence="7">
    <location>
        <position position="167"/>
    </location>
</feature>
<dbReference type="SUPFAM" id="SSF50494">
    <property type="entry name" value="Trypsin-like serine proteases"/>
    <property type="match status" value="1"/>
</dbReference>
<dbReference type="RefSeq" id="WP_318349872.1">
    <property type="nucleotide sequence ID" value="NZ_AP018694.1"/>
</dbReference>
<dbReference type="PRINTS" id="PR00834">
    <property type="entry name" value="PROTEASES2C"/>
</dbReference>
<dbReference type="KEGG" id="anf:AQPE_0979"/>
<dbReference type="SUPFAM" id="SSF50156">
    <property type="entry name" value="PDZ domain-like"/>
    <property type="match status" value="2"/>
</dbReference>
<dbReference type="PANTHER" id="PTHR22939:SF129">
    <property type="entry name" value="SERINE PROTEASE HTRA2, MITOCHONDRIAL"/>
    <property type="match status" value="1"/>
</dbReference>
<name>A0A5K7S5N0_9BACT</name>
<keyword evidence="11" id="KW-1185">Reference proteome</keyword>
<dbReference type="SMART" id="SM00228">
    <property type="entry name" value="PDZ"/>
    <property type="match status" value="1"/>
</dbReference>
<gene>
    <name evidence="10" type="ORF">AQPE_0979</name>
</gene>
<dbReference type="Pfam" id="PF13365">
    <property type="entry name" value="Trypsin_2"/>
    <property type="match status" value="1"/>
</dbReference>
<feature type="binding site" evidence="8">
    <location>
        <position position="167"/>
    </location>
    <ligand>
        <name>substrate</name>
    </ligand>
</feature>
<evidence type="ECO:0000256" key="8">
    <source>
        <dbReference type="PIRSR" id="PIRSR611782-2"/>
    </source>
</evidence>
<evidence type="ECO:0000313" key="10">
    <source>
        <dbReference type="EMBL" id="BBE16832.1"/>
    </source>
</evidence>
<dbReference type="EMBL" id="AP018694">
    <property type="protein sequence ID" value="BBE16832.1"/>
    <property type="molecule type" value="Genomic_DNA"/>
</dbReference>
<dbReference type="PROSITE" id="PS50106">
    <property type="entry name" value="PDZ"/>
    <property type="match status" value="1"/>
</dbReference>
<dbReference type="NCBIfam" id="TIGR02037">
    <property type="entry name" value="degP_htrA_DO"/>
    <property type="match status" value="1"/>
</dbReference>
<keyword evidence="3" id="KW-0732">Signal</keyword>
<evidence type="ECO:0000256" key="5">
    <source>
        <dbReference type="ARBA" id="ARBA00022801"/>
    </source>
</evidence>
<feature type="domain" description="PDZ" evidence="9">
    <location>
        <begin position="285"/>
        <end position="353"/>
    </location>
</feature>